<dbReference type="PANTHER" id="PTHR44688:SF16">
    <property type="entry name" value="DNA-BINDING TRANSCRIPTIONAL ACTIVATOR DEVR_DOSR"/>
    <property type="match status" value="1"/>
</dbReference>
<dbReference type="Proteomes" id="UP000478463">
    <property type="component" value="Chromosome"/>
</dbReference>
<dbReference type="PRINTS" id="PR00038">
    <property type="entry name" value="HTHLUXR"/>
</dbReference>
<dbReference type="InterPro" id="IPR036388">
    <property type="entry name" value="WH-like_DNA-bd_sf"/>
</dbReference>
<keyword evidence="2" id="KW-0238">DNA-binding</keyword>
<dbReference type="Pfam" id="PF00196">
    <property type="entry name" value="GerE"/>
    <property type="match status" value="1"/>
</dbReference>
<sequence>MGNTNQQNDAKQFGASRRYSVAVVGFTCLYAVCVSFFYSSWTVDGSDVSVALFDNVLNPSIFAMSLLFSLLVRSKLPVARTALLAAGYGGFALGLGGALLAATTSIGPAVVAASALAAGIGMGLVMPFYFETFAHYSSRRVAIAFGIMSLGGMAANMLLEFAPDVVSLAAYAVLLGASALCLGNAHRTEPAESEGGAAERERRSAAPHARDALSKHDFLDVFLVSGVCTFALSIVYGILDTAATGGSASPATSILISQFGGIAAAVVFLAYFGTRAKPAPSLLFNVVFGILATGILFLPFLSNDYAVSLNILAAAGWKLVMLALFYLVVTTYAHSRAKLLVGISLAYALPRFGLFVGQNVAQLLGVGSTADFVRTTAVAFFLLYLILMVIWMVNSHERKRAETQARAADELLGRFAQEQESVRKLRCDTLADDRGLTNREKDILYLLAQGRDLAFICETLFLSKNTVKSYQKTIYAKLDVHSKQEIIDLVHGEADAARR</sequence>
<accession>A0A6L7IRV2</accession>
<keyword evidence="3" id="KW-0804">Transcription</keyword>
<evidence type="ECO:0000256" key="3">
    <source>
        <dbReference type="ARBA" id="ARBA00023163"/>
    </source>
</evidence>
<dbReference type="GO" id="GO:0006355">
    <property type="term" value="P:regulation of DNA-templated transcription"/>
    <property type="evidence" value="ECO:0007669"/>
    <property type="project" value="InterPro"/>
</dbReference>
<protein>
    <submittedName>
        <fullName evidence="4">Helix-turn-helix transcriptional regulator</fullName>
    </submittedName>
</protein>
<dbReference type="RefSeq" id="WP_160940971.1">
    <property type="nucleotide sequence ID" value="NZ_CP063310.1"/>
</dbReference>
<dbReference type="CDD" id="cd06170">
    <property type="entry name" value="LuxR_C_like"/>
    <property type="match status" value="1"/>
</dbReference>
<dbReference type="SMART" id="SM00421">
    <property type="entry name" value="HTH_LUXR"/>
    <property type="match status" value="1"/>
</dbReference>
<evidence type="ECO:0000313" key="5">
    <source>
        <dbReference type="Proteomes" id="UP000478463"/>
    </source>
</evidence>
<dbReference type="PROSITE" id="PS50043">
    <property type="entry name" value="HTH_LUXR_2"/>
    <property type="match status" value="1"/>
</dbReference>
<dbReference type="KEGG" id="egd:GS424_016895"/>
<evidence type="ECO:0000313" key="4">
    <source>
        <dbReference type="EMBL" id="QOS68141.1"/>
    </source>
</evidence>
<evidence type="ECO:0000256" key="2">
    <source>
        <dbReference type="ARBA" id="ARBA00023125"/>
    </source>
</evidence>
<reference evidence="4 5" key="1">
    <citation type="submission" date="2020-10" db="EMBL/GenBank/DDBJ databases">
        <title>Eggerthella sp. nov., isolated from human feces.</title>
        <authorList>
            <person name="Yajun G."/>
        </authorList>
    </citation>
    <scope>NUCLEOTIDE SEQUENCE [LARGE SCALE GENOMIC DNA]</scope>
    <source>
        <strain evidence="4 5">HF-1101</strain>
    </source>
</reference>
<evidence type="ECO:0000256" key="1">
    <source>
        <dbReference type="ARBA" id="ARBA00023015"/>
    </source>
</evidence>
<dbReference type="Gene3D" id="1.10.10.10">
    <property type="entry name" value="Winged helix-like DNA-binding domain superfamily/Winged helix DNA-binding domain"/>
    <property type="match status" value="1"/>
</dbReference>
<name>A0A6L7IRV2_9ACTN</name>
<proteinExistence type="predicted"/>
<dbReference type="InterPro" id="IPR000792">
    <property type="entry name" value="Tscrpt_reg_LuxR_C"/>
</dbReference>
<dbReference type="GO" id="GO:0003677">
    <property type="term" value="F:DNA binding"/>
    <property type="evidence" value="ECO:0007669"/>
    <property type="project" value="UniProtKB-KW"/>
</dbReference>
<organism evidence="4 5">
    <name type="scientific">Eggerthella guodeyinii</name>
    <dbReference type="NCBI Taxonomy" id="2690837"/>
    <lineage>
        <taxon>Bacteria</taxon>
        <taxon>Bacillati</taxon>
        <taxon>Actinomycetota</taxon>
        <taxon>Coriobacteriia</taxon>
        <taxon>Eggerthellales</taxon>
        <taxon>Eggerthellaceae</taxon>
        <taxon>Eggerthella</taxon>
    </lineage>
</organism>
<dbReference type="InterPro" id="IPR016032">
    <property type="entry name" value="Sig_transdc_resp-reg_C-effctor"/>
</dbReference>
<keyword evidence="1" id="KW-0805">Transcription regulation</keyword>
<gene>
    <name evidence="4" type="ORF">GS424_016895</name>
</gene>
<dbReference type="EMBL" id="CP063310">
    <property type="protein sequence ID" value="QOS68141.1"/>
    <property type="molecule type" value="Genomic_DNA"/>
</dbReference>
<dbReference type="PANTHER" id="PTHR44688">
    <property type="entry name" value="DNA-BINDING TRANSCRIPTIONAL ACTIVATOR DEVR_DOSR"/>
    <property type="match status" value="1"/>
</dbReference>
<dbReference type="SUPFAM" id="SSF46894">
    <property type="entry name" value="C-terminal effector domain of the bipartite response regulators"/>
    <property type="match status" value="1"/>
</dbReference>
<dbReference type="AlphaFoldDB" id="A0A6L7IRV2"/>